<feature type="coiled-coil region" evidence="4">
    <location>
        <begin position="719"/>
        <end position="772"/>
    </location>
</feature>
<feature type="domain" description="Glycosyl hydrolase family 13 catalytic" evidence="6">
    <location>
        <begin position="169"/>
        <end position="579"/>
    </location>
</feature>
<dbReference type="EMBL" id="CP011309">
    <property type="protein sequence ID" value="AKF27898.1"/>
    <property type="molecule type" value="Genomic_DNA"/>
</dbReference>
<evidence type="ECO:0000256" key="4">
    <source>
        <dbReference type="SAM" id="Coils"/>
    </source>
</evidence>
<dbReference type="SUPFAM" id="SSF51445">
    <property type="entry name" value="(Trans)glycosidases"/>
    <property type="match status" value="1"/>
</dbReference>
<feature type="region of interest" description="Disordered" evidence="5">
    <location>
        <begin position="784"/>
        <end position="855"/>
    </location>
</feature>
<organism evidence="7 8">
    <name type="scientific">[Brevibacterium] flavum</name>
    <dbReference type="NCBI Taxonomy" id="92706"/>
    <lineage>
        <taxon>Bacteria</taxon>
        <taxon>Bacillati</taxon>
        <taxon>Actinomycetota</taxon>
        <taxon>Actinomycetes</taxon>
        <taxon>Mycobacteriales</taxon>
        <taxon>Corynebacteriaceae</taxon>
        <taxon>Corynebacterium</taxon>
    </lineage>
</organism>
<dbReference type="Pfam" id="PF02922">
    <property type="entry name" value="CBM_48"/>
    <property type="match status" value="1"/>
</dbReference>
<reference evidence="7 8" key="1">
    <citation type="submission" date="2015-04" db="EMBL/GenBank/DDBJ databases">
        <title>Complete Genome Sequence of Brevibacterium flavum ATCC 15168.</title>
        <authorList>
            <person name="Ahn J."/>
            <person name="Park G."/>
            <person name="Jeon W."/>
            <person name="Jang Y."/>
            <person name="Jang M."/>
            <person name="Lee H."/>
            <person name="Lee H."/>
        </authorList>
    </citation>
    <scope>NUCLEOTIDE SEQUENCE [LARGE SCALE GENOMIC DNA]</scope>
    <source>
        <strain evidence="7 8">ATCC 15168</strain>
    </source>
</reference>
<dbReference type="CDD" id="cd11326">
    <property type="entry name" value="AmyAc_Glg_debranch"/>
    <property type="match status" value="1"/>
</dbReference>
<evidence type="ECO:0000256" key="3">
    <source>
        <dbReference type="ARBA" id="ARBA00023295"/>
    </source>
</evidence>
<feature type="compositionally biased region" description="Acidic residues" evidence="5">
    <location>
        <begin position="828"/>
        <end position="855"/>
    </location>
</feature>
<dbReference type="InterPro" id="IPR013783">
    <property type="entry name" value="Ig-like_fold"/>
</dbReference>
<dbReference type="SUPFAM" id="SSF81296">
    <property type="entry name" value="E set domains"/>
    <property type="match status" value="1"/>
</dbReference>
<dbReference type="InterPro" id="IPR014756">
    <property type="entry name" value="Ig_E-set"/>
</dbReference>
<dbReference type="SMART" id="SM00642">
    <property type="entry name" value="Aamy"/>
    <property type="match status" value="1"/>
</dbReference>
<keyword evidence="3" id="KW-0326">Glycosidase</keyword>
<dbReference type="PATRIC" id="fig|92706.3.peg.2143"/>
<dbReference type="InterPro" id="IPR004193">
    <property type="entry name" value="Glyco_hydro_13_N"/>
</dbReference>
<feature type="compositionally biased region" description="Basic and acidic residues" evidence="5">
    <location>
        <begin position="477"/>
        <end position="491"/>
    </location>
</feature>
<gene>
    <name evidence="7" type="ORF">YH66_10215</name>
</gene>
<dbReference type="Gene3D" id="2.60.40.1180">
    <property type="entry name" value="Golgi alpha-mannosidase II"/>
    <property type="match status" value="1"/>
</dbReference>
<keyword evidence="8" id="KW-1185">Reference proteome</keyword>
<feature type="region of interest" description="Disordered" evidence="5">
    <location>
        <begin position="477"/>
        <end position="504"/>
    </location>
</feature>
<dbReference type="Proteomes" id="UP000034037">
    <property type="component" value="Chromosome"/>
</dbReference>
<name>A0A0F6WR46_9CORY</name>
<dbReference type="HOGENOM" id="CLU_011725_1_0_11"/>
<accession>A0A0F6WR46</accession>
<dbReference type="Pfam" id="PF00128">
    <property type="entry name" value="Alpha-amylase"/>
    <property type="match status" value="1"/>
</dbReference>
<dbReference type="CDD" id="cd02856">
    <property type="entry name" value="E_set_GDE_Isoamylase_N"/>
    <property type="match status" value="1"/>
</dbReference>
<evidence type="ECO:0000256" key="1">
    <source>
        <dbReference type="ARBA" id="ARBA00008061"/>
    </source>
</evidence>
<evidence type="ECO:0000313" key="8">
    <source>
        <dbReference type="Proteomes" id="UP000034037"/>
    </source>
</evidence>
<dbReference type="GO" id="GO:0005980">
    <property type="term" value="P:glycogen catabolic process"/>
    <property type="evidence" value="ECO:0007669"/>
    <property type="project" value="InterPro"/>
</dbReference>
<dbReference type="SUPFAM" id="SSF51011">
    <property type="entry name" value="Glycosyl hydrolase domain"/>
    <property type="match status" value="1"/>
</dbReference>
<evidence type="ECO:0000259" key="6">
    <source>
        <dbReference type="SMART" id="SM00642"/>
    </source>
</evidence>
<protein>
    <submittedName>
        <fullName evidence="7">Malto-oligosyltrehalose synthase</fullName>
    </submittedName>
</protein>
<comment type="similarity">
    <text evidence="1">Belongs to the glycosyl hydrolase 13 family.</text>
</comment>
<dbReference type="InterPro" id="IPR011837">
    <property type="entry name" value="Glycogen_debranch_GlgX"/>
</dbReference>
<dbReference type="GO" id="GO:0004135">
    <property type="term" value="F:amylo-alpha-1,6-glucosidase activity"/>
    <property type="evidence" value="ECO:0007669"/>
    <property type="project" value="InterPro"/>
</dbReference>
<dbReference type="InterPro" id="IPR044505">
    <property type="entry name" value="GlgX_Isoamylase_N_E_set"/>
</dbReference>
<evidence type="ECO:0000313" key="7">
    <source>
        <dbReference type="EMBL" id="AKF27898.1"/>
    </source>
</evidence>
<keyword evidence="4" id="KW-0175">Coiled coil</keyword>
<dbReference type="InterPro" id="IPR006047">
    <property type="entry name" value="GH13_cat_dom"/>
</dbReference>
<evidence type="ECO:0000256" key="2">
    <source>
        <dbReference type="ARBA" id="ARBA00022801"/>
    </source>
</evidence>
<dbReference type="AlphaFoldDB" id="A0A0F6WR46"/>
<evidence type="ECO:0000256" key="5">
    <source>
        <dbReference type="SAM" id="MobiDB-lite"/>
    </source>
</evidence>
<proteinExistence type="inferred from homology"/>
<dbReference type="InterPro" id="IPR017853">
    <property type="entry name" value="GH"/>
</dbReference>
<dbReference type="InterPro" id="IPR013780">
    <property type="entry name" value="Glyco_hydro_b"/>
</dbReference>
<dbReference type="RefSeq" id="WP_003861993.1">
    <property type="nucleotide sequence ID" value="NZ_CP011309.1"/>
</dbReference>
<dbReference type="PANTHER" id="PTHR43002">
    <property type="entry name" value="GLYCOGEN DEBRANCHING ENZYME"/>
    <property type="match status" value="1"/>
</dbReference>
<sequence length="855" mass="96241">MTSTTEHSYQVWPGHAYPLGSTYDGAGTNFAIFSDVAERVELCLLDADNNETRIPLEERDAHIWHCYLPGVQPGQRYGFRVHGPWNPDEGKRCDANKLLVDPYARAFDGDFDGHPSLFSYDITNPNDPNGRNTEDSIDHTMKSVVVNPFFDWGNDRAPRIPYNETVIYEAHVKGMTMTHPDVPEELRGTYAGLAHPAIIQYLSDLGVTAIELMPVHQFLQDDRLRDLGMRNYWGYNSFGFFAPYNDYAANKNPGGAVAEFKGLVRSYHEAGLEVILDVVYNHTAEGNHMGPTIAFRGIDNEAYYRLVEGDRRHYMDYTGTGNSLNVRDPHSLQLIMDSLRYWVTEMHVDGFRFDLASTLAREFDDVDRLATFFDLVQQDPVVSQVKLIAEPWDVGEGGYQVGNFPPLWTEWNGKYRDTVRDFWRGEPATLGEFASRLTGSSDLYANNGRRPTASINFVTAHDGFTLNDLVSYNEKHNMANGEDGRDGESHNRSWNCGVEGPTDDPEIMQLRAQQRRNFLTTLLLSQGTPMLSHGDEMARTQNGNNNVYCQDNELAWVNWDQAEENADLVSFTRRLLRIRANHPVFRRRQFLAGGPLGADVRDRDIAWLVPNGTLMTQDDWDFAFGKSLQVFFNGDAIEEPDYRGQKIHDDSFILMFNAHFEPIDFNLPPEHFGMKWKLLVDTTEAVGHPLEDLTIEAGGTITVPARSTMLLRQVEAPDYTKLEEKIAAEKREQELAAEKEAAEKRELELAAAKEAEDAAEALHLAAERASTQEAELAHQHGADAIADEVAEEPQELPQDEVAAEVEEDPEPAVEAEPEVEAEPATAEAETEPDTESDSEQAEVASEEPEADEEEK</sequence>
<dbReference type="Gene3D" id="2.60.40.10">
    <property type="entry name" value="Immunoglobulins"/>
    <property type="match status" value="1"/>
</dbReference>
<keyword evidence="2" id="KW-0378">Hydrolase</keyword>
<dbReference type="Gene3D" id="3.20.20.80">
    <property type="entry name" value="Glycosidases"/>
    <property type="match status" value="1"/>
</dbReference>
<feature type="compositionally biased region" description="Acidic residues" evidence="5">
    <location>
        <begin position="785"/>
        <end position="821"/>
    </location>
</feature>
<dbReference type="NCBIfam" id="TIGR02100">
    <property type="entry name" value="glgX_debranch"/>
    <property type="match status" value="1"/>
</dbReference>